<organism evidence="1 2">
    <name type="scientific">Knipowitschia caucasica</name>
    <name type="common">Caucasian dwarf goby</name>
    <name type="synonym">Pomatoschistus caucasicus</name>
    <dbReference type="NCBI Taxonomy" id="637954"/>
    <lineage>
        <taxon>Eukaryota</taxon>
        <taxon>Metazoa</taxon>
        <taxon>Chordata</taxon>
        <taxon>Craniata</taxon>
        <taxon>Vertebrata</taxon>
        <taxon>Euteleostomi</taxon>
        <taxon>Actinopterygii</taxon>
        <taxon>Neopterygii</taxon>
        <taxon>Teleostei</taxon>
        <taxon>Neoteleostei</taxon>
        <taxon>Acanthomorphata</taxon>
        <taxon>Gobiaria</taxon>
        <taxon>Gobiiformes</taxon>
        <taxon>Gobioidei</taxon>
        <taxon>Gobiidae</taxon>
        <taxon>Gobiinae</taxon>
        <taxon>Knipowitschia</taxon>
    </lineage>
</organism>
<evidence type="ECO:0000313" key="2">
    <source>
        <dbReference type="Proteomes" id="UP001497482"/>
    </source>
</evidence>
<dbReference type="AlphaFoldDB" id="A0AAV2KW91"/>
<keyword evidence="2" id="KW-1185">Reference proteome</keyword>
<protein>
    <submittedName>
        <fullName evidence="1">Uncharacterized protein</fullName>
    </submittedName>
</protein>
<evidence type="ECO:0000313" key="1">
    <source>
        <dbReference type="EMBL" id="CAL1592429.1"/>
    </source>
</evidence>
<name>A0AAV2KW91_KNICA</name>
<accession>A0AAV2KW91</accession>
<dbReference type="EMBL" id="OZ035824">
    <property type="protein sequence ID" value="CAL1592429.1"/>
    <property type="molecule type" value="Genomic_DNA"/>
</dbReference>
<dbReference type="Proteomes" id="UP001497482">
    <property type="component" value="Chromosome 2"/>
</dbReference>
<sequence>MASKLAVFTDDISTCTFCYFRHLREPSSLRKISTAEITTYMHLLEAEFTTRFVEFKMYGPMFSFLIKPDNFDSHDFDATLINWTWRCN</sequence>
<reference evidence="1 2" key="1">
    <citation type="submission" date="2024-04" db="EMBL/GenBank/DDBJ databases">
        <authorList>
            <person name="Waldvogel A.-M."/>
            <person name="Schoenle A."/>
        </authorList>
    </citation>
    <scope>NUCLEOTIDE SEQUENCE [LARGE SCALE GENOMIC DNA]</scope>
</reference>
<proteinExistence type="predicted"/>
<gene>
    <name evidence="1" type="ORF">KC01_LOCUS21680</name>
</gene>